<accession>A2BJX1</accession>
<evidence type="ECO:0000313" key="1">
    <source>
        <dbReference type="EMBL" id="ABM80282.1"/>
    </source>
</evidence>
<dbReference type="KEGG" id="hbu:Hbut_0416"/>
<dbReference type="GeneID" id="4781726"/>
<proteinExistence type="predicted"/>
<reference evidence="1 2" key="1">
    <citation type="journal article" date="2007" name="Archaea">
        <title>The genome of Hyperthermus butylicus: a sulfur-reducing, peptide fermenting, neutrophilic Crenarchaeote growing up to 108 degrees C.</title>
        <authorList>
            <person name="Brugger K."/>
            <person name="Chen L."/>
            <person name="Stark M."/>
            <person name="Zibat A."/>
            <person name="Redder P."/>
            <person name="Ruepp A."/>
            <person name="Awayez M."/>
            <person name="She Q."/>
            <person name="Garrett R.A."/>
            <person name="Klenk H.P."/>
        </authorList>
    </citation>
    <scope>NUCLEOTIDE SEQUENCE [LARGE SCALE GENOMIC DNA]</scope>
    <source>
        <strain evidence="2">DSM 5456 / JCM 9403 / PLM1-5</strain>
    </source>
</reference>
<name>A2BJX1_HYPBU</name>
<dbReference type="HOGENOM" id="CLU_1118247_0_0_2"/>
<dbReference type="eggNOG" id="arCOG06102">
    <property type="taxonomic scope" value="Archaea"/>
</dbReference>
<dbReference type="RefSeq" id="WP_011821600.1">
    <property type="nucleotide sequence ID" value="NC_008818.1"/>
</dbReference>
<dbReference type="AlphaFoldDB" id="A2BJX1"/>
<organism evidence="1 2">
    <name type="scientific">Hyperthermus butylicus (strain DSM 5456 / JCM 9403 / PLM1-5)</name>
    <dbReference type="NCBI Taxonomy" id="415426"/>
    <lineage>
        <taxon>Archaea</taxon>
        <taxon>Thermoproteota</taxon>
        <taxon>Thermoprotei</taxon>
        <taxon>Desulfurococcales</taxon>
        <taxon>Pyrodictiaceae</taxon>
        <taxon>Hyperthermus</taxon>
    </lineage>
</organism>
<sequence length="248" mass="27385">MWVRELETILEATRQLLEAIAQGEYCCLHHGLPYVTPGLLANQAFCEMRLELGFLSGEVEAPRKPSDARVLVEAVLQARRLLPRKLVERLALSTPVAALLQNVPVIGRPHAILLAHGRVEAIVIGKITSRPSRLYHSDRVKLYAYAQLLEAAGFRLTPGTKLVLAAAHSPRELAEALKVLENEIKPASLGNSYIHVLAHDPAAEEELLAPLLAYWRGEKPAQPRPGPWCSTCPYRSKCPANMAHQALR</sequence>
<dbReference type="OrthoDB" id="15348at2157"/>
<dbReference type="EMBL" id="CP000493">
    <property type="protein sequence ID" value="ABM80282.1"/>
    <property type="molecule type" value="Genomic_DNA"/>
</dbReference>
<dbReference type="EnsemblBacteria" id="ABM80282">
    <property type="protein sequence ID" value="ABM80282"/>
    <property type="gene ID" value="Hbut_0416"/>
</dbReference>
<keyword evidence="2" id="KW-1185">Reference proteome</keyword>
<dbReference type="Proteomes" id="UP000002593">
    <property type="component" value="Chromosome"/>
</dbReference>
<evidence type="ECO:0000313" key="2">
    <source>
        <dbReference type="Proteomes" id="UP000002593"/>
    </source>
</evidence>
<protein>
    <submittedName>
        <fullName evidence="1">Conserved crenarchaeal protein</fullName>
    </submittedName>
</protein>
<gene>
    <name evidence="1" type="ordered locus">Hbut_0416</name>
</gene>